<sequence length="203" mass="23039">MKKLVYAFLLMGLIKLTGCATIMSDNKSAVQINTNPTETICEVKGENFTQTLNIPANVTIPAKASPVTITCTKEDYFPASETIETSINGMIFGNIIFGGIPGIIIDLATKSGFDYQDNVALHLYKRRFTSLEEKDAYYAELEERLKADVDGRKRDLNERKNLDDSEYKRELKKINSYYEKELVFLHECRDNSEIISEKKTAEK</sequence>
<keyword evidence="3" id="KW-1185">Reference proteome</keyword>
<gene>
    <name evidence="2" type="ORF">JBF11_01275</name>
</gene>
<accession>A0ABY5Y1D4</accession>
<keyword evidence="1" id="KW-0732">Signal</keyword>
<dbReference type="EMBL" id="CP065938">
    <property type="protein sequence ID" value="UWX05985.1"/>
    <property type="molecule type" value="Genomic_DNA"/>
</dbReference>
<evidence type="ECO:0008006" key="4">
    <source>
        <dbReference type="Google" id="ProtNLM"/>
    </source>
</evidence>
<reference evidence="2" key="1">
    <citation type="submission" date="2020-12" db="EMBL/GenBank/DDBJ databases">
        <title>Taurinivorans muris gen. nov., sp. nov., fundamental and realized metabolic niche of a ubiquitous sulfidogenic bacterium in the murine intestine.</title>
        <authorList>
            <person name="Ye H."/>
            <person name="Hanson B.T."/>
            <person name="Loy A."/>
        </authorList>
    </citation>
    <scope>NUCLEOTIDE SEQUENCE</scope>
    <source>
        <strain evidence="2">LT0009</strain>
    </source>
</reference>
<feature type="chain" id="PRO_5046132870" description="PEGA domain-containing protein" evidence="1">
    <location>
        <begin position="21"/>
        <end position="203"/>
    </location>
</feature>
<feature type="signal peptide" evidence="1">
    <location>
        <begin position="1"/>
        <end position="20"/>
    </location>
</feature>
<organism evidence="2 3">
    <name type="scientific">Taurinivorans muris</name>
    <dbReference type="NCBI Taxonomy" id="2787751"/>
    <lineage>
        <taxon>Bacteria</taxon>
        <taxon>Pseudomonadati</taxon>
        <taxon>Thermodesulfobacteriota</taxon>
        <taxon>Desulfovibrionia</taxon>
        <taxon>Desulfovibrionales</taxon>
        <taxon>Desulfovibrionaceae</taxon>
        <taxon>Taurinivorans</taxon>
    </lineage>
</organism>
<dbReference type="RefSeq" id="WP_334315580.1">
    <property type="nucleotide sequence ID" value="NZ_CP065938.1"/>
</dbReference>
<evidence type="ECO:0000313" key="2">
    <source>
        <dbReference type="EMBL" id="UWX05985.1"/>
    </source>
</evidence>
<name>A0ABY5Y1D4_9BACT</name>
<dbReference type="Proteomes" id="UP001058120">
    <property type="component" value="Chromosome"/>
</dbReference>
<evidence type="ECO:0000256" key="1">
    <source>
        <dbReference type="SAM" id="SignalP"/>
    </source>
</evidence>
<protein>
    <recommendedName>
        <fullName evidence="4">PEGA domain-containing protein</fullName>
    </recommendedName>
</protein>
<evidence type="ECO:0000313" key="3">
    <source>
        <dbReference type="Proteomes" id="UP001058120"/>
    </source>
</evidence>
<proteinExistence type="predicted"/>